<evidence type="ECO:0000313" key="4">
    <source>
        <dbReference type="EMBL" id="WCT54050.1"/>
    </source>
</evidence>
<evidence type="ECO:0000256" key="2">
    <source>
        <dbReference type="ARBA" id="ARBA00023180"/>
    </source>
</evidence>
<dbReference type="Proteomes" id="UP001220509">
    <property type="component" value="Chromosome"/>
</dbReference>
<dbReference type="EMBL" id="CP117416">
    <property type="protein sequence ID" value="WCT54050.1"/>
    <property type="molecule type" value="Genomic_DNA"/>
</dbReference>
<dbReference type="Pfam" id="PF00685">
    <property type="entry name" value="Sulfotransfer_1"/>
    <property type="match status" value="1"/>
</dbReference>
<evidence type="ECO:0000256" key="1">
    <source>
        <dbReference type="ARBA" id="ARBA00022679"/>
    </source>
</evidence>
<feature type="domain" description="Sulfotransferase" evidence="3">
    <location>
        <begin position="26"/>
        <end position="228"/>
    </location>
</feature>
<proteinExistence type="predicted"/>
<dbReference type="Gene3D" id="3.40.50.300">
    <property type="entry name" value="P-loop containing nucleotide triphosphate hydrolases"/>
    <property type="match status" value="1"/>
</dbReference>
<evidence type="ECO:0000313" key="5">
    <source>
        <dbReference type="Proteomes" id="UP001220509"/>
    </source>
</evidence>
<evidence type="ECO:0000259" key="3">
    <source>
        <dbReference type="Pfam" id="PF00685"/>
    </source>
</evidence>
<protein>
    <submittedName>
        <fullName evidence="4">Sulfotransferase</fullName>
    </submittedName>
</protein>
<gene>
    <name evidence="4" type="ORF">PQ456_12620</name>
</gene>
<dbReference type="SUPFAM" id="SSF52540">
    <property type="entry name" value="P-loop containing nucleoside triphosphate hydrolases"/>
    <property type="match status" value="1"/>
</dbReference>
<dbReference type="InterPro" id="IPR027417">
    <property type="entry name" value="P-loop_NTPase"/>
</dbReference>
<dbReference type="AlphaFoldDB" id="A0AAX3LVY2"/>
<name>A0AAX3LVY2_9BACL</name>
<dbReference type="KEGG" id="pka:PQ456_12620"/>
<keyword evidence="5" id="KW-1185">Reference proteome</keyword>
<dbReference type="GO" id="GO:0008146">
    <property type="term" value="F:sulfotransferase activity"/>
    <property type="evidence" value="ECO:0007669"/>
    <property type="project" value="InterPro"/>
</dbReference>
<dbReference type="PANTHER" id="PTHR10605:SF56">
    <property type="entry name" value="BIFUNCTIONAL HEPARAN SULFATE N-DEACETYLASE_N-SULFOTRANSFERASE"/>
    <property type="match status" value="1"/>
</dbReference>
<keyword evidence="1" id="KW-0808">Transferase</keyword>
<keyword evidence="2" id="KW-0325">Glycoprotein</keyword>
<reference evidence="4 5" key="1">
    <citation type="submission" date="2023-02" db="EMBL/GenBank/DDBJ databases">
        <title>Genome sequence of Paenibacillus kyungheensis KACC 18744.</title>
        <authorList>
            <person name="Kim S."/>
            <person name="Heo J."/>
            <person name="Kwon S.-W."/>
        </authorList>
    </citation>
    <scope>NUCLEOTIDE SEQUENCE [LARGE SCALE GENOMIC DNA]</scope>
    <source>
        <strain evidence="4 5">KACC 18744</strain>
    </source>
</reference>
<organism evidence="4 5">
    <name type="scientific">Paenibacillus kyungheensis</name>
    <dbReference type="NCBI Taxonomy" id="1452732"/>
    <lineage>
        <taxon>Bacteria</taxon>
        <taxon>Bacillati</taxon>
        <taxon>Bacillota</taxon>
        <taxon>Bacilli</taxon>
        <taxon>Bacillales</taxon>
        <taxon>Paenibacillaceae</taxon>
        <taxon>Paenibacillus</taxon>
    </lineage>
</organism>
<accession>A0AAX3LVY2</accession>
<dbReference type="InterPro" id="IPR000863">
    <property type="entry name" value="Sulfotransferase_dom"/>
</dbReference>
<dbReference type="PANTHER" id="PTHR10605">
    <property type="entry name" value="HEPARAN SULFATE SULFOTRANSFERASE"/>
    <property type="match status" value="1"/>
</dbReference>
<sequence length="270" mass="32343">MGFTGKVPLFREGHIVTNDNQYTLPSFLIIGAQKAGTTSLYHYLIQHPQIEPAIVKEVHYFDEQWRNGVEWYQSHFPYLKFTESITGEATPYYLFHPQAPKRVYHMLPDVKLIILLRNPIDRAYSHYQMMVRRGIENLSFEEAVASELERTELIYLQMMADSNYHNGDLASYSYVRRGQYIEQIRRWLKWFSMDQMCFINSEELFTNPEQTYQKVTRFLGLPDVQLEQYEHLHEGGYDDKENEAIRHTLQQHFKPYNERLFEYLNVSYPW</sequence>
<dbReference type="InterPro" id="IPR037359">
    <property type="entry name" value="NST/OST"/>
</dbReference>
<dbReference type="RefSeq" id="WP_273612602.1">
    <property type="nucleotide sequence ID" value="NZ_CP117416.1"/>
</dbReference>